<reference evidence="2 4" key="1">
    <citation type="submission" date="2021-03" db="EMBL/GenBank/DDBJ databases">
        <title>Complete genome sequence of Streptomyces cyanogenus S136, producer of anticancer angucycline landomycin A.</title>
        <authorList>
            <person name="Hrab P."/>
            <person name="Ruckert C."/>
            <person name="Busche T."/>
            <person name="Ostash I."/>
            <person name="Kalinowski J."/>
            <person name="Fedorenko V."/>
            <person name="Yushchuk O."/>
            <person name="Ostash B."/>
        </authorList>
    </citation>
    <scope>NUCLEOTIDE SEQUENCE [LARGE SCALE GENOMIC DNA]</scope>
    <source>
        <strain evidence="2 4">S136</strain>
    </source>
</reference>
<dbReference type="PANTHER" id="PTHR30015">
    <property type="entry name" value="MRR RESTRICTION SYSTEM PROTEIN"/>
    <property type="match status" value="1"/>
</dbReference>
<keyword evidence="2" id="KW-0540">Nuclease</keyword>
<organism evidence="2 4">
    <name type="scientific">Streptomyces cyanogenus</name>
    <dbReference type="NCBI Taxonomy" id="80860"/>
    <lineage>
        <taxon>Bacteria</taxon>
        <taxon>Bacillati</taxon>
        <taxon>Actinomycetota</taxon>
        <taxon>Actinomycetes</taxon>
        <taxon>Kitasatosporales</taxon>
        <taxon>Streptomycetaceae</taxon>
        <taxon>Streptomyces</taxon>
    </lineage>
</organism>
<dbReference type="PANTHER" id="PTHR30015:SF7">
    <property type="entry name" value="TYPE IV METHYL-DIRECTED RESTRICTION ENZYME ECOKMRR"/>
    <property type="match status" value="1"/>
</dbReference>
<dbReference type="EMBL" id="CP071839">
    <property type="protein sequence ID" value="QTE03282.1"/>
    <property type="molecule type" value="Genomic_DNA"/>
</dbReference>
<dbReference type="InterPro" id="IPR007560">
    <property type="entry name" value="Restrct_endonuc_IV_Mrr"/>
</dbReference>
<protein>
    <submittedName>
        <fullName evidence="2">Restriction endonuclease</fullName>
    </submittedName>
</protein>
<dbReference type="Pfam" id="PF04471">
    <property type="entry name" value="Mrr_cat"/>
    <property type="match status" value="1"/>
</dbReference>
<proteinExistence type="predicted"/>
<accession>A0ABX7TIZ7</accession>
<dbReference type="InterPro" id="IPR011335">
    <property type="entry name" value="Restrct_endonuc-II-like"/>
</dbReference>
<keyword evidence="4" id="KW-1185">Reference proteome</keyword>
<evidence type="ECO:0000313" key="4">
    <source>
        <dbReference type="Proteomes" id="UP000663908"/>
    </source>
</evidence>
<name>A0ABX7TIZ7_STRCY</name>
<dbReference type="InterPro" id="IPR052906">
    <property type="entry name" value="Type_IV_Methyl-Rstrct_Enzyme"/>
</dbReference>
<dbReference type="InterPro" id="IPR011856">
    <property type="entry name" value="tRNA_endonuc-like_dom_sf"/>
</dbReference>
<dbReference type="RefSeq" id="WP_208029825.1">
    <property type="nucleotide sequence ID" value="NZ_CP071839.1"/>
</dbReference>
<dbReference type="GO" id="GO:0004519">
    <property type="term" value="F:endonuclease activity"/>
    <property type="evidence" value="ECO:0007669"/>
    <property type="project" value="UniProtKB-KW"/>
</dbReference>
<dbReference type="EMBL" id="CP071839">
    <property type="protein sequence ID" value="QTD95708.1"/>
    <property type="molecule type" value="Genomic_DNA"/>
</dbReference>
<sequence length="358" mass="40663">MGAFPASRRLVAERLTEMVGYRAGLAIMESDILASLQRHGYPHLYPPREAGTVRMRSEAYEIMSRCVADSFVQPGAVRAMRSLADRVRDRLQDGELAWQVLGFIDTVLTLGTEQERASLEALEERGRQLLRFMQMDTQPPAVRDRLRETARRWHGDALAAAIDVVFEVEDFRDASDPWKRWVRTVEWSDVVKLADLFTSDSVTASYGRFFDQRFVPFLVGNYEELAAIHWRKFEALVAEHFHRAGFRVELGPGRNDNGVDIRLWESGRATDGEAPPLVIVQCKRERRKISKVVVKALAADVAWEKARTGLLVATVDWSPGAREVVRTRNYPVEEVNREAVQAWLTAMHTNNAGLWLAS</sequence>
<keyword evidence="2" id="KW-0255">Endonuclease</keyword>
<keyword evidence="2" id="KW-0378">Hydrolase</keyword>
<feature type="domain" description="Restriction endonuclease type IV Mrr" evidence="1">
    <location>
        <begin position="226"/>
        <end position="344"/>
    </location>
</feature>
<evidence type="ECO:0000313" key="2">
    <source>
        <dbReference type="EMBL" id="QTD95708.1"/>
    </source>
</evidence>
<dbReference type="Gene3D" id="3.40.1350.10">
    <property type="match status" value="1"/>
</dbReference>
<dbReference type="Proteomes" id="UP000663908">
    <property type="component" value="Chromosome"/>
</dbReference>
<gene>
    <name evidence="2" type="ORF">S1361_00045</name>
    <name evidence="3" type="ORF">S1361_38455</name>
</gene>
<evidence type="ECO:0000313" key="3">
    <source>
        <dbReference type="EMBL" id="QTE03282.1"/>
    </source>
</evidence>
<evidence type="ECO:0000259" key="1">
    <source>
        <dbReference type="Pfam" id="PF04471"/>
    </source>
</evidence>
<dbReference type="SUPFAM" id="SSF52980">
    <property type="entry name" value="Restriction endonuclease-like"/>
    <property type="match status" value="1"/>
</dbReference>